<sequence length="140" mass="15394">MSRYLYFDLQAVAAQARHAVLADRNLPTRCGGVGENRSAELALRLYRHCGRPRLASNGCHRAYDALPPSVEADNDLTTPAVRLPHIDDPQGLPLLDSAGPSLMDLLTHGLADGAQWVMVDPHTLTVGVGRRRLRQRRAPR</sequence>
<dbReference type="AlphaFoldDB" id="A0A420ESI5"/>
<comment type="caution">
    <text evidence="1">The sequence shown here is derived from an EMBL/GenBank/DDBJ whole genome shotgun (WGS) entry which is preliminary data.</text>
</comment>
<evidence type="ECO:0000313" key="2">
    <source>
        <dbReference type="Proteomes" id="UP000285744"/>
    </source>
</evidence>
<name>A0A420ESI5_9ACTN</name>
<organism evidence="1 2">
    <name type="scientific">Micromonospora globbae</name>
    <dbReference type="NCBI Taxonomy" id="1894969"/>
    <lineage>
        <taxon>Bacteria</taxon>
        <taxon>Bacillati</taxon>
        <taxon>Actinomycetota</taxon>
        <taxon>Actinomycetes</taxon>
        <taxon>Micromonosporales</taxon>
        <taxon>Micromonosporaceae</taxon>
        <taxon>Micromonospora</taxon>
    </lineage>
</organism>
<dbReference type="OrthoDB" id="9865927at2"/>
<reference evidence="1 2" key="1">
    <citation type="journal article" date="2018" name="Int. J. Syst. Evol. Microbiol.">
        <title>Micromonospora globbae sp. nov., an endophytic actinomycete isolated from roots of Globba winitii C. H. Wright.</title>
        <authorList>
            <person name="Kuncharoen N."/>
            <person name="Pittayakhajonwut P."/>
            <person name="Tanasupawat S."/>
        </authorList>
    </citation>
    <scope>NUCLEOTIDE SEQUENCE [LARGE SCALE GENOMIC DNA]</scope>
    <source>
        <strain evidence="1 2">WPS1-2</strain>
    </source>
</reference>
<dbReference type="RefSeq" id="WP_120332011.1">
    <property type="nucleotide sequence ID" value="NZ_RAQQ01000038.1"/>
</dbReference>
<dbReference type="EMBL" id="RAQQ01000038">
    <property type="protein sequence ID" value="RKF23641.1"/>
    <property type="molecule type" value="Genomic_DNA"/>
</dbReference>
<protein>
    <submittedName>
        <fullName evidence="1">Uncharacterized protein</fullName>
    </submittedName>
</protein>
<gene>
    <name evidence="1" type="ORF">D7I43_30370</name>
</gene>
<evidence type="ECO:0000313" key="1">
    <source>
        <dbReference type="EMBL" id="RKF23641.1"/>
    </source>
</evidence>
<proteinExistence type="predicted"/>
<accession>A0A420ESI5</accession>
<dbReference type="Proteomes" id="UP000285744">
    <property type="component" value="Unassembled WGS sequence"/>
</dbReference>